<comment type="subcellular location">
    <subcellularLocation>
        <location evidence="1">Nucleus</location>
    </subcellularLocation>
</comment>
<evidence type="ECO:0000313" key="8">
    <source>
        <dbReference type="EMBL" id="KAJ6985540.1"/>
    </source>
</evidence>
<dbReference type="Proteomes" id="UP001164929">
    <property type="component" value="Chromosome 9"/>
</dbReference>
<dbReference type="SUPFAM" id="SSF46689">
    <property type="entry name" value="Homeodomain-like"/>
    <property type="match status" value="1"/>
</dbReference>
<accession>A0AAD6MHJ6</accession>
<dbReference type="AlphaFoldDB" id="A0AAD6MHJ6"/>
<dbReference type="SMART" id="SM00717">
    <property type="entry name" value="SANT"/>
    <property type="match status" value="1"/>
</dbReference>
<evidence type="ECO:0000256" key="2">
    <source>
        <dbReference type="ARBA" id="ARBA00023015"/>
    </source>
</evidence>
<dbReference type="Pfam" id="PF23082">
    <property type="entry name" value="Myb_DNA-binding_2"/>
    <property type="match status" value="1"/>
</dbReference>
<evidence type="ECO:0000313" key="9">
    <source>
        <dbReference type="Proteomes" id="UP001164929"/>
    </source>
</evidence>
<protein>
    <submittedName>
        <fullName evidence="8">Uncharacterized protein</fullName>
    </submittedName>
</protein>
<dbReference type="PROSITE" id="PS51293">
    <property type="entry name" value="SANT"/>
    <property type="match status" value="1"/>
</dbReference>
<dbReference type="Gene3D" id="1.10.10.60">
    <property type="entry name" value="Homeodomain-like"/>
    <property type="match status" value="1"/>
</dbReference>
<gene>
    <name evidence="8" type="ORF">NC653_023476</name>
</gene>
<feature type="compositionally biased region" description="Basic and acidic residues" evidence="5">
    <location>
        <begin position="132"/>
        <end position="149"/>
    </location>
</feature>
<name>A0AAD6MHJ6_9ROSI</name>
<keyword evidence="4" id="KW-0539">Nucleus</keyword>
<reference evidence="8" key="1">
    <citation type="journal article" date="2023" name="Mol. Ecol. Resour.">
        <title>Chromosome-level genome assembly of a triploid poplar Populus alba 'Berolinensis'.</title>
        <authorList>
            <person name="Chen S."/>
            <person name="Yu Y."/>
            <person name="Wang X."/>
            <person name="Wang S."/>
            <person name="Zhang T."/>
            <person name="Zhou Y."/>
            <person name="He R."/>
            <person name="Meng N."/>
            <person name="Wang Y."/>
            <person name="Liu W."/>
            <person name="Liu Z."/>
            <person name="Liu J."/>
            <person name="Guo Q."/>
            <person name="Huang H."/>
            <person name="Sederoff R.R."/>
            <person name="Wang G."/>
            <person name="Qu G."/>
            <person name="Chen S."/>
        </authorList>
    </citation>
    <scope>NUCLEOTIDE SEQUENCE</scope>
    <source>
        <strain evidence="8">SC-2020</strain>
    </source>
</reference>
<dbReference type="EMBL" id="JAQIZT010000009">
    <property type="protein sequence ID" value="KAJ6985540.1"/>
    <property type="molecule type" value="Genomic_DNA"/>
</dbReference>
<organism evidence="8 9">
    <name type="scientific">Populus alba x Populus x berolinensis</name>
    <dbReference type="NCBI Taxonomy" id="444605"/>
    <lineage>
        <taxon>Eukaryota</taxon>
        <taxon>Viridiplantae</taxon>
        <taxon>Streptophyta</taxon>
        <taxon>Embryophyta</taxon>
        <taxon>Tracheophyta</taxon>
        <taxon>Spermatophyta</taxon>
        <taxon>Magnoliopsida</taxon>
        <taxon>eudicotyledons</taxon>
        <taxon>Gunneridae</taxon>
        <taxon>Pentapetalae</taxon>
        <taxon>rosids</taxon>
        <taxon>fabids</taxon>
        <taxon>Malpighiales</taxon>
        <taxon>Salicaceae</taxon>
        <taxon>Saliceae</taxon>
        <taxon>Populus</taxon>
    </lineage>
</organism>
<feature type="region of interest" description="Disordered" evidence="5">
    <location>
        <begin position="119"/>
        <end position="171"/>
    </location>
</feature>
<keyword evidence="3" id="KW-0804">Transcription</keyword>
<evidence type="ECO:0000256" key="4">
    <source>
        <dbReference type="ARBA" id="ARBA00023242"/>
    </source>
</evidence>
<keyword evidence="2" id="KW-0805">Transcription regulation</keyword>
<dbReference type="InterPro" id="IPR001005">
    <property type="entry name" value="SANT/Myb"/>
</dbReference>
<evidence type="ECO:0000256" key="1">
    <source>
        <dbReference type="ARBA" id="ARBA00004123"/>
    </source>
</evidence>
<dbReference type="GO" id="GO:0003700">
    <property type="term" value="F:DNA-binding transcription factor activity"/>
    <property type="evidence" value="ECO:0007669"/>
    <property type="project" value="InterPro"/>
</dbReference>
<evidence type="ECO:0000259" key="7">
    <source>
        <dbReference type="PROSITE" id="PS51293"/>
    </source>
</evidence>
<dbReference type="InterPro" id="IPR017884">
    <property type="entry name" value="SANT_dom"/>
</dbReference>
<sequence length="171" mass="19216">MASNVHLKSPVGEYKVTIWPVIPNSEIDRVPPSLSIKVLDLAFKNMSSSYQASRNSRSAWTPRENKLFEKALALFDKDTPDRWQNIAKAVGGVKSAEEVKKHYEILIEDLQHIESGRIPIPKYKSSGSCNHTNEEERSPGREGIKETLGKKLSPVRVMSDYQKAQPLPNST</sequence>
<evidence type="ECO:0000256" key="3">
    <source>
        <dbReference type="ARBA" id="ARBA00023163"/>
    </source>
</evidence>
<dbReference type="PROSITE" id="PS50090">
    <property type="entry name" value="MYB_LIKE"/>
    <property type="match status" value="1"/>
</dbReference>
<comment type="caution">
    <text evidence="8">The sequence shown here is derived from an EMBL/GenBank/DDBJ whole genome shotgun (WGS) entry which is preliminary data.</text>
</comment>
<dbReference type="FunFam" id="1.10.10.60:FF:000154">
    <property type="entry name" value="Transcription factor SRM1"/>
    <property type="match status" value="1"/>
</dbReference>
<evidence type="ECO:0000256" key="5">
    <source>
        <dbReference type="SAM" id="MobiDB-lite"/>
    </source>
</evidence>
<feature type="domain" description="Myb-like" evidence="6">
    <location>
        <begin position="52"/>
        <end position="107"/>
    </location>
</feature>
<dbReference type="InterPro" id="IPR009057">
    <property type="entry name" value="Homeodomain-like_sf"/>
</dbReference>
<dbReference type="PANTHER" id="PTHR43952">
    <property type="entry name" value="MYB FAMILY TRANSCRIPTION FACTOR-RELATED"/>
    <property type="match status" value="1"/>
</dbReference>
<dbReference type="InterPro" id="IPR044636">
    <property type="entry name" value="RADIALIS-like"/>
</dbReference>
<dbReference type="PANTHER" id="PTHR43952:SF96">
    <property type="entry name" value="MYB-LIKE DOMAIN-CONTAINING PROTEIN"/>
    <property type="match status" value="1"/>
</dbReference>
<keyword evidence="9" id="KW-1185">Reference proteome</keyword>
<evidence type="ECO:0000259" key="6">
    <source>
        <dbReference type="PROSITE" id="PS50090"/>
    </source>
</evidence>
<feature type="domain" description="SANT" evidence="7">
    <location>
        <begin position="55"/>
        <end position="111"/>
    </location>
</feature>
<proteinExistence type="predicted"/>
<dbReference type="GO" id="GO:0005634">
    <property type="term" value="C:nucleus"/>
    <property type="evidence" value="ECO:0007669"/>
    <property type="project" value="UniProtKB-SubCell"/>
</dbReference>